<accession>A0A6G0Z5V6</accession>
<dbReference type="Proteomes" id="UP000478052">
    <property type="component" value="Unassembled WGS sequence"/>
</dbReference>
<evidence type="ECO:0000256" key="2">
    <source>
        <dbReference type="ARBA" id="ARBA00022490"/>
    </source>
</evidence>
<dbReference type="SUPFAM" id="SSF50156">
    <property type="entry name" value="PDZ domain-like"/>
    <property type="match status" value="1"/>
</dbReference>
<name>A0A6G0Z5V6_APHCR</name>
<dbReference type="GO" id="GO:0005737">
    <property type="term" value="C:cytoplasm"/>
    <property type="evidence" value="ECO:0007669"/>
    <property type="project" value="UniProtKB-SubCell"/>
</dbReference>
<dbReference type="CDD" id="cd06713">
    <property type="entry name" value="PDZ_tamalin_CYTIP-like"/>
    <property type="match status" value="1"/>
</dbReference>
<dbReference type="SMART" id="SM00228">
    <property type="entry name" value="PDZ"/>
    <property type="match status" value="1"/>
</dbReference>
<dbReference type="PANTHER" id="PTHR15963">
    <property type="entry name" value="GENERAL RECEPTOR FOR PHOSPHOINOSITIDES 1-ASSOCIATED SCAFFOLD PROTEIN-RELATED"/>
    <property type="match status" value="1"/>
</dbReference>
<dbReference type="AlphaFoldDB" id="A0A6G0Z5V6"/>
<keyword evidence="6" id="KW-1185">Reference proteome</keyword>
<evidence type="ECO:0000313" key="5">
    <source>
        <dbReference type="EMBL" id="KAF0765816.1"/>
    </source>
</evidence>
<feature type="compositionally biased region" description="Polar residues" evidence="3">
    <location>
        <begin position="172"/>
        <end position="182"/>
    </location>
</feature>
<keyword evidence="2" id="KW-0963">Cytoplasm</keyword>
<gene>
    <name evidence="5" type="ORF">FWK35_00017437</name>
</gene>
<feature type="region of interest" description="Disordered" evidence="3">
    <location>
        <begin position="156"/>
        <end position="182"/>
    </location>
</feature>
<evidence type="ECO:0000256" key="1">
    <source>
        <dbReference type="ARBA" id="ARBA00004496"/>
    </source>
</evidence>
<evidence type="ECO:0000256" key="3">
    <source>
        <dbReference type="SAM" id="MobiDB-lite"/>
    </source>
</evidence>
<dbReference type="OrthoDB" id="10041077at2759"/>
<reference evidence="5 6" key="1">
    <citation type="submission" date="2019-08" db="EMBL/GenBank/DDBJ databases">
        <title>Whole genome of Aphis craccivora.</title>
        <authorList>
            <person name="Voronova N.V."/>
            <person name="Shulinski R.S."/>
            <person name="Bandarenka Y.V."/>
            <person name="Zhorov D.G."/>
            <person name="Warner D."/>
        </authorList>
    </citation>
    <scope>NUCLEOTIDE SEQUENCE [LARGE SCALE GENOMIC DNA]</scope>
    <source>
        <strain evidence="5">180601</strain>
        <tissue evidence="5">Whole Body</tissue>
    </source>
</reference>
<sequence length="182" mass="21417">MRNQILDRVKCDHVTVTKPEEDRRRRTIIVEKKNGSYGFMLQSYGIHYKKEQEIEMITYVDHVDYDGPAYRAGMREGDVILSINGVDMEKADHKALVNFIKSCDSRMRMVVLFEDCVRKVDLHMRYIQLQRTLQAKVEELEKVEIKERELMEGKWKTHSLPARKKSSHSSKDTANQKILTEN</sequence>
<dbReference type="PANTHER" id="PTHR15963:SF5">
    <property type="entry name" value="SHORT SPINDLE 6, ISOFORM A"/>
    <property type="match status" value="1"/>
</dbReference>
<comment type="caution">
    <text evidence="5">The sequence shown here is derived from an EMBL/GenBank/DDBJ whole genome shotgun (WGS) entry which is preliminary data.</text>
</comment>
<dbReference type="InterPro" id="IPR052122">
    <property type="entry name" value="Intracell_Traff_Signaling_Reg"/>
</dbReference>
<dbReference type="PROSITE" id="PS50106">
    <property type="entry name" value="PDZ"/>
    <property type="match status" value="1"/>
</dbReference>
<proteinExistence type="predicted"/>
<dbReference type="InterPro" id="IPR001478">
    <property type="entry name" value="PDZ"/>
</dbReference>
<feature type="non-terminal residue" evidence="5">
    <location>
        <position position="182"/>
    </location>
</feature>
<evidence type="ECO:0000313" key="6">
    <source>
        <dbReference type="Proteomes" id="UP000478052"/>
    </source>
</evidence>
<evidence type="ECO:0000259" key="4">
    <source>
        <dbReference type="PROSITE" id="PS50106"/>
    </source>
</evidence>
<feature type="domain" description="PDZ" evidence="4">
    <location>
        <begin position="27"/>
        <end position="115"/>
    </location>
</feature>
<protein>
    <submittedName>
        <fullName evidence="5">Filaggrin-like isoform X1</fullName>
    </submittedName>
</protein>
<dbReference type="InterPro" id="IPR036034">
    <property type="entry name" value="PDZ_sf"/>
</dbReference>
<dbReference type="Gene3D" id="2.30.42.10">
    <property type="match status" value="1"/>
</dbReference>
<dbReference type="Pfam" id="PF00595">
    <property type="entry name" value="PDZ"/>
    <property type="match status" value="1"/>
</dbReference>
<comment type="subcellular location">
    <subcellularLocation>
        <location evidence="1">Cytoplasm</location>
    </subcellularLocation>
</comment>
<dbReference type="EMBL" id="VUJU01001319">
    <property type="protein sequence ID" value="KAF0765816.1"/>
    <property type="molecule type" value="Genomic_DNA"/>
</dbReference>
<organism evidence="5 6">
    <name type="scientific">Aphis craccivora</name>
    <name type="common">Cowpea aphid</name>
    <dbReference type="NCBI Taxonomy" id="307492"/>
    <lineage>
        <taxon>Eukaryota</taxon>
        <taxon>Metazoa</taxon>
        <taxon>Ecdysozoa</taxon>
        <taxon>Arthropoda</taxon>
        <taxon>Hexapoda</taxon>
        <taxon>Insecta</taxon>
        <taxon>Pterygota</taxon>
        <taxon>Neoptera</taxon>
        <taxon>Paraneoptera</taxon>
        <taxon>Hemiptera</taxon>
        <taxon>Sternorrhyncha</taxon>
        <taxon>Aphidomorpha</taxon>
        <taxon>Aphidoidea</taxon>
        <taxon>Aphididae</taxon>
        <taxon>Aphidini</taxon>
        <taxon>Aphis</taxon>
        <taxon>Aphis</taxon>
    </lineage>
</organism>